<name>A0ACB8QE02_9AGAM</name>
<sequence length="303" mass="32950">MGPVWAGTDAGNDEPHGWAGLAVKNFLDPLSDTSAPRYALESDDEDEINPLPRGDRGVQRAAKFEIKASVSSQPCATLIVASGNAGKFWARGAHLGEQGGSVFANDVTVGMMFTMKDTSIHIVVSEATTRLPVWAMHSYAETILDFYRPKSLILLDTYAVPTYISSQPFSFSNAPARFLQTKAIFAPSPHLQPFGSPNLVHSTSAAFMAIAALRSLREDVAFPTSLLLLPSQHLERHRPTNIVPSLTPVHDTNDGWSAGLMSKAHYQLLQAAGQETSAEWKDPGKRDLPSRRLDEVGESGMYM</sequence>
<evidence type="ECO:0000313" key="1">
    <source>
        <dbReference type="EMBL" id="KAI0029910.1"/>
    </source>
</evidence>
<proteinExistence type="predicted"/>
<comment type="caution">
    <text evidence="1">The sequence shown here is derived from an EMBL/GenBank/DDBJ whole genome shotgun (WGS) entry which is preliminary data.</text>
</comment>
<dbReference type="Proteomes" id="UP000814128">
    <property type="component" value="Unassembled WGS sequence"/>
</dbReference>
<reference evidence="1" key="2">
    <citation type="journal article" date="2022" name="New Phytol.">
        <title>Evolutionary transition to the ectomycorrhizal habit in the genomes of a hyperdiverse lineage of mushroom-forming fungi.</title>
        <authorList>
            <person name="Looney B."/>
            <person name="Miyauchi S."/>
            <person name="Morin E."/>
            <person name="Drula E."/>
            <person name="Courty P.E."/>
            <person name="Kohler A."/>
            <person name="Kuo A."/>
            <person name="LaButti K."/>
            <person name="Pangilinan J."/>
            <person name="Lipzen A."/>
            <person name="Riley R."/>
            <person name="Andreopoulos W."/>
            <person name="He G."/>
            <person name="Johnson J."/>
            <person name="Nolan M."/>
            <person name="Tritt A."/>
            <person name="Barry K.W."/>
            <person name="Grigoriev I.V."/>
            <person name="Nagy L.G."/>
            <person name="Hibbett D."/>
            <person name="Henrissat B."/>
            <person name="Matheny P.B."/>
            <person name="Labbe J."/>
            <person name="Martin F.M."/>
        </authorList>
    </citation>
    <scope>NUCLEOTIDE SEQUENCE</scope>
    <source>
        <strain evidence="1">EC-137</strain>
    </source>
</reference>
<gene>
    <name evidence="1" type="ORF">K488DRAFT_79910</name>
</gene>
<accession>A0ACB8QE02</accession>
<reference evidence="1" key="1">
    <citation type="submission" date="2021-02" db="EMBL/GenBank/DDBJ databases">
        <authorList>
            <consortium name="DOE Joint Genome Institute"/>
            <person name="Ahrendt S."/>
            <person name="Looney B.P."/>
            <person name="Miyauchi S."/>
            <person name="Morin E."/>
            <person name="Drula E."/>
            <person name="Courty P.E."/>
            <person name="Chicoki N."/>
            <person name="Fauchery L."/>
            <person name="Kohler A."/>
            <person name="Kuo A."/>
            <person name="Labutti K."/>
            <person name="Pangilinan J."/>
            <person name="Lipzen A."/>
            <person name="Riley R."/>
            <person name="Andreopoulos W."/>
            <person name="He G."/>
            <person name="Johnson J."/>
            <person name="Barry K.W."/>
            <person name="Grigoriev I.V."/>
            <person name="Nagy L."/>
            <person name="Hibbett D."/>
            <person name="Henrissat B."/>
            <person name="Matheny P.B."/>
            <person name="Labbe J."/>
            <person name="Martin F."/>
        </authorList>
    </citation>
    <scope>NUCLEOTIDE SEQUENCE</scope>
    <source>
        <strain evidence="1">EC-137</strain>
    </source>
</reference>
<dbReference type="EMBL" id="MU273650">
    <property type="protein sequence ID" value="KAI0029910.1"/>
    <property type="molecule type" value="Genomic_DNA"/>
</dbReference>
<protein>
    <submittedName>
        <fullName evidence="1">Uncharacterized protein</fullName>
    </submittedName>
</protein>
<organism evidence="1 2">
    <name type="scientific">Vararia minispora EC-137</name>
    <dbReference type="NCBI Taxonomy" id="1314806"/>
    <lineage>
        <taxon>Eukaryota</taxon>
        <taxon>Fungi</taxon>
        <taxon>Dikarya</taxon>
        <taxon>Basidiomycota</taxon>
        <taxon>Agaricomycotina</taxon>
        <taxon>Agaricomycetes</taxon>
        <taxon>Russulales</taxon>
        <taxon>Lachnocladiaceae</taxon>
        <taxon>Vararia</taxon>
    </lineage>
</organism>
<keyword evidence="2" id="KW-1185">Reference proteome</keyword>
<evidence type="ECO:0000313" key="2">
    <source>
        <dbReference type="Proteomes" id="UP000814128"/>
    </source>
</evidence>